<dbReference type="EMBL" id="NGMM01000002">
    <property type="protein sequence ID" value="OTP17425.1"/>
    <property type="molecule type" value="Genomic_DNA"/>
</dbReference>
<sequence>MNETDNMPLLLNREQASKFLGVDPATFDKYIRNNDDLKRFMVGKRERYLKSELIKFIETHLVS</sequence>
<evidence type="ECO:0000313" key="4">
    <source>
        <dbReference type="Proteomes" id="UP000195141"/>
    </source>
</evidence>
<dbReference type="AlphaFoldDB" id="A0A242K8C4"/>
<dbReference type="RefSeq" id="WP_086348641.1">
    <property type="nucleotide sequence ID" value="NZ_CP147247.1"/>
</dbReference>
<feature type="domain" description="Helix-turn-helix" evidence="1">
    <location>
        <begin position="10"/>
        <end position="59"/>
    </location>
</feature>
<accession>A0A242K8C4</accession>
<reference evidence="3" key="3">
    <citation type="submission" date="2024-03" db="EMBL/GenBank/DDBJ databases">
        <title>The Genome Sequence of Enterococcus sp. DIV0242b.</title>
        <authorList>
            <consortium name="The Broad Institute Genomics Platform"/>
            <consortium name="The Broad Institute Microbial Omics Core"/>
            <consortium name="The Broad Institute Genomic Center for Infectious Diseases"/>
            <person name="Earl A."/>
            <person name="Manson A."/>
            <person name="Gilmore M."/>
            <person name="Schwartman J."/>
            <person name="Shea T."/>
            <person name="Abouelleil A."/>
            <person name="Cao P."/>
            <person name="Chapman S."/>
            <person name="Cusick C."/>
            <person name="Young S."/>
            <person name="Neafsey D."/>
            <person name="Nusbaum C."/>
            <person name="Birren B."/>
        </authorList>
    </citation>
    <scope>NUCLEOTIDE SEQUENCE</scope>
    <source>
        <strain evidence="3">9E7_DIV0242</strain>
    </source>
</reference>
<dbReference type="InterPro" id="IPR041657">
    <property type="entry name" value="HTH_17"/>
</dbReference>
<name>A0A242K8C4_9ENTE</name>
<proteinExistence type="predicted"/>
<keyword evidence="4" id="KW-1185">Reference proteome</keyword>
<reference evidence="3" key="2">
    <citation type="submission" date="2017-05" db="EMBL/GenBank/DDBJ databases">
        <authorList>
            <consortium name="The Broad Institute Genomics Platform"/>
            <consortium name="The Broad Institute Genomic Center for Infectious Diseases"/>
            <person name="Earl A."/>
            <person name="Manson A."/>
            <person name="Schwartman J."/>
            <person name="Gilmore M."/>
            <person name="Abouelleil A."/>
            <person name="Cao P."/>
            <person name="Chapman S."/>
            <person name="Cusick C."/>
            <person name="Shea T."/>
            <person name="Young S."/>
            <person name="Neafsey D."/>
            <person name="Nusbaum C."/>
            <person name="Birren B."/>
        </authorList>
    </citation>
    <scope>NUCLEOTIDE SEQUENCE</scope>
    <source>
        <strain evidence="3">9E7_DIV0242</strain>
    </source>
</reference>
<evidence type="ECO:0000259" key="1">
    <source>
        <dbReference type="Pfam" id="PF12728"/>
    </source>
</evidence>
<protein>
    <recommendedName>
        <fullName evidence="1">Helix-turn-helix domain-containing protein</fullName>
    </recommendedName>
</protein>
<organism evidence="2">
    <name type="scientific">Candidatus Enterococcus clewellii</name>
    <dbReference type="NCBI Taxonomy" id="1834193"/>
    <lineage>
        <taxon>Bacteria</taxon>
        <taxon>Bacillati</taxon>
        <taxon>Bacillota</taxon>
        <taxon>Bacilli</taxon>
        <taxon>Lactobacillales</taxon>
        <taxon>Enterococcaceae</taxon>
        <taxon>Enterococcus</taxon>
    </lineage>
</organism>
<dbReference type="OrthoDB" id="2299538at2"/>
<reference evidence="2" key="1">
    <citation type="submission" date="2017-05" db="EMBL/GenBank/DDBJ databases">
        <title>The Genome Sequence of Enterococcus sp. 9E7_DIV0242.</title>
        <authorList>
            <consortium name="The Broad Institute Genomics Platform"/>
            <consortium name="The Broad Institute Genomic Center for Infectious Diseases"/>
            <person name="Earl A."/>
            <person name="Manson A."/>
            <person name="Schwartman J."/>
            <person name="Gilmore M."/>
            <person name="Abouelleil A."/>
            <person name="Cao P."/>
            <person name="Chapman S."/>
            <person name="Cusick C."/>
            <person name="Shea T."/>
            <person name="Young S."/>
            <person name="Neafsey D."/>
            <person name="Nusbaum C."/>
            <person name="Birren B."/>
        </authorList>
    </citation>
    <scope>NUCLEOTIDE SEQUENCE [LARGE SCALE GENOMIC DNA]</scope>
    <source>
        <strain evidence="2">9E7_DIV0242</strain>
    </source>
</reference>
<dbReference type="Proteomes" id="UP000195141">
    <property type="component" value="Chromosome"/>
</dbReference>
<evidence type="ECO:0000313" key="2">
    <source>
        <dbReference type="EMBL" id="OTP17425.1"/>
    </source>
</evidence>
<gene>
    <name evidence="2" type="ORF">A5888_001563</name>
    <name evidence="3" type="ORF">A5888_002800</name>
</gene>
<dbReference type="EMBL" id="CP147247">
    <property type="protein sequence ID" value="WYJ91032.1"/>
    <property type="molecule type" value="Genomic_DNA"/>
</dbReference>
<evidence type="ECO:0000313" key="3">
    <source>
        <dbReference type="EMBL" id="WYJ91032.1"/>
    </source>
</evidence>
<dbReference type="Pfam" id="PF12728">
    <property type="entry name" value="HTH_17"/>
    <property type="match status" value="1"/>
</dbReference>